<dbReference type="EC" id="3.1.-.-" evidence="8"/>
<keyword evidence="3 8" id="KW-0540">Nuclease</keyword>
<accession>A0A2K9NA75</accession>
<evidence type="ECO:0000256" key="1">
    <source>
        <dbReference type="ARBA" id="ARBA00001946"/>
    </source>
</evidence>
<keyword evidence="6 8" id="KW-0460">Magnesium</keyword>
<dbReference type="InterPro" id="IPR050556">
    <property type="entry name" value="Type_II_TA_system_RNase"/>
</dbReference>
<proteinExistence type="inferred from homology"/>
<comment type="similarity">
    <text evidence="7 8">Belongs to the PINc/VapC protein family.</text>
</comment>
<sequence length="142" mass="15246">MRIVLDTSAVAAFLFREPDAPQYLEAMRRSAGMVISAMTLFELRTVLMGRNPAAVSELNDLMAVLGIGIVPFDEQQAEEAFAGFNRFGKGRGSKASLNLGDCASYALARTLNAPLLFKGNDFIHTDIIAALPLLVPEAGVSQ</sequence>
<dbReference type="KEGG" id="ncb:C0V82_06425"/>
<keyword evidence="10" id="KW-1185">Reference proteome</keyword>
<keyword evidence="2 8" id="KW-1277">Toxin-antitoxin system</keyword>
<dbReference type="HAMAP" id="MF_00265">
    <property type="entry name" value="VapC_Nob1"/>
    <property type="match status" value="1"/>
</dbReference>
<dbReference type="GO" id="GO:0090729">
    <property type="term" value="F:toxin activity"/>
    <property type="evidence" value="ECO:0007669"/>
    <property type="project" value="UniProtKB-KW"/>
</dbReference>
<dbReference type="EMBL" id="CP025611">
    <property type="protein sequence ID" value="AUN29902.1"/>
    <property type="molecule type" value="Genomic_DNA"/>
</dbReference>
<dbReference type="SUPFAM" id="SSF88723">
    <property type="entry name" value="PIN domain-like"/>
    <property type="match status" value="1"/>
</dbReference>
<keyword evidence="5 8" id="KW-0378">Hydrolase</keyword>
<comment type="cofactor">
    <cofactor evidence="1 8">
        <name>Mg(2+)</name>
        <dbReference type="ChEBI" id="CHEBI:18420"/>
    </cofactor>
</comment>
<evidence type="ECO:0000256" key="4">
    <source>
        <dbReference type="ARBA" id="ARBA00022723"/>
    </source>
</evidence>
<dbReference type="CDD" id="cd09871">
    <property type="entry name" value="PIN_MtVapC28-VapC30-like"/>
    <property type="match status" value="1"/>
</dbReference>
<evidence type="ECO:0000256" key="5">
    <source>
        <dbReference type="ARBA" id="ARBA00022801"/>
    </source>
</evidence>
<dbReference type="GO" id="GO:0000287">
    <property type="term" value="F:magnesium ion binding"/>
    <property type="evidence" value="ECO:0007669"/>
    <property type="project" value="UniProtKB-UniRule"/>
</dbReference>
<gene>
    <name evidence="8" type="primary">vapC</name>
    <name evidence="9" type="ORF">C0V82_06425</name>
</gene>
<dbReference type="InterPro" id="IPR022907">
    <property type="entry name" value="VapC_family"/>
</dbReference>
<reference evidence="9 10" key="1">
    <citation type="submission" date="2017-12" db="EMBL/GenBank/DDBJ databases">
        <title>Genomes of bacteria within cyanobacterial aggregates.</title>
        <authorList>
            <person name="Cai H."/>
        </authorList>
    </citation>
    <scope>NUCLEOTIDE SEQUENCE [LARGE SCALE GENOMIC DNA]</scope>
    <source>
        <strain evidence="9 10">TH16</strain>
    </source>
</reference>
<dbReference type="InterPro" id="IPR029060">
    <property type="entry name" value="PIN-like_dom_sf"/>
</dbReference>
<dbReference type="OrthoDB" id="32625at2"/>
<dbReference type="Pfam" id="PF01850">
    <property type="entry name" value="PIN"/>
    <property type="match status" value="1"/>
</dbReference>
<evidence type="ECO:0000256" key="8">
    <source>
        <dbReference type="HAMAP-Rule" id="MF_00265"/>
    </source>
</evidence>
<name>A0A2K9NA75_9PROT</name>
<keyword evidence="8" id="KW-0800">Toxin</keyword>
<feature type="binding site" evidence="8">
    <location>
        <position position="6"/>
    </location>
    <ligand>
        <name>Mg(2+)</name>
        <dbReference type="ChEBI" id="CHEBI:18420"/>
    </ligand>
</feature>
<dbReference type="GO" id="GO:0016787">
    <property type="term" value="F:hydrolase activity"/>
    <property type="evidence" value="ECO:0007669"/>
    <property type="project" value="UniProtKB-KW"/>
</dbReference>
<dbReference type="Gene3D" id="3.40.50.1010">
    <property type="entry name" value="5'-nuclease"/>
    <property type="match status" value="1"/>
</dbReference>
<dbReference type="PANTHER" id="PTHR33653:SF1">
    <property type="entry name" value="RIBONUCLEASE VAPC2"/>
    <property type="match status" value="1"/>
</dbReference>
<dbReference type="AlphaFoldDB" id="A0A2K9NA75"/>
<protein>
    <recommendedName>
        <fullName evidence="8">Ribonuclease VapC</fullName>
        <shortName evidence="8">RNase VapC</shortName>
        <ecNumber evidence="8">3.1.-.-</ecNumber>
    </recommendedName>
    <alternativeName>
        <fullName evidence="8">Toxin VapC</fullName>
    </alternativeName>
</protein>
<dbReference type="InterPro" id="IPR002716">
    <property type="entry name" value="PIN_dom"/>
</dbReference>
<keyword evidence="4 8" id="KW-0479">Metal-binding</keyword>
<comment type="function">
    <text evidence="8">Toxic component of a toxin-antitoxin (TA) system. An RNase.</text>
</comment>
<feature type="binding site" evidence="8">
    <location>
        <position position="101"/>
    </location>
    <ligand>
        <name>Mg(2+)</name>
        <dbReference type="ChEBI" id="CHEBI:18420"/>
    </ligand>
</feature>
<dbReference type="PANTHER" id="PTHR33653">
    <property type="entry name" value="RIBONUCLEASE VAPC2"/>
    <property type="match status" value="1"/>
</dbReference>
<dbReference type="Proteomes" id="UP000234752">
    <property type="component" value="Chromosome eg_1"/>
</dbReference>
<evidence type="ECO:0000256" key="6">
    <source>
        <dbReference type="ARBA" id="ARBA00022842"/>
    </source>
</evidence>
<evidence type="ECO:0000256" key="7">
    <source>
        <dbReference type="ARBA" id="ARBA00038093"/>
    </source>
</evidence>
<evidence type="ECO:0000313" key="10">
    <source>
        <dbReference type="Proteomes" id="UP000234752"/>
    </source>
</evidence>
<organism evidence="9 10">
    <name type="scientific">Niveispirillum cyanobacteriorum</name>
    <dbReference type="NCBI Taxonomy" id="1612173"/>
    <lineage>
        <taxon>Bacteria</taxon>
        <taxon>Pseudomonadati</taxon>
        <taxon>Pseudomonadota</taxon>
        <taxon>Alphaproteobacteria</taxon>
        <taxon>Rhodospirillales</taxon>
        <taxon>Azospirillaceae</taxon>
        <taxon>Niveispirillum</taxon>
    </lineage>
</organism>
<evidence type="ECO:0000256" key="3">
    <source>
        <dbReference type="ARBA" id="ARBA00022722"/>
    </source>
</evidence>
<dbReference type="GO" id="GO:0004540">
    <property type="term" value="F:RNA nuclease activity"/>
    <property type="evidence" value="ECO:0007669"/>
    <property type="project" value="InterPro"/>
</dbReference>
<evidence type="ECO:0000256" key="2">
    <source>
        <dbReference type="ARBA" id="ARBA00022649"/>
    </source>
</evidence>
<evidence type="ECO:0000313" key="9">
    <source>
        <dbReference type="EMBL" id="AUN29902.1"/>
    </source>
</evidence>